<keyword evidence="2" id="KW-1185">Reference proteome</keyword>
<name>A0A9N9CYI3_9GLOM</name>
<dbReference type="InterPro" id="IPR002020">
    <property type="entry name" value="Citrate_synthase"/>
</dbReference>
<dbReference type="InterPro" id="IPR036969">
    <property type="entry name" value="Citrate_synthase_sf"/>
</dbReference>
<dbReference type="PANTHER" id="PTHR42871:SF1">
    <property type="entry name" value="CITRATE SYNTHASE"/>
    <property type="match status" value="1"/>
</dbReference>
<feature type="non-terminal residue" evidence="1">
    <location>
        <position position="179"/>
    </location>
</feature>
<sequence length="179" mass="19944">HELNCSTAAMRHIGSSLVDPYSAISGAAAALYGPLHGGANEAVLRMLEAIDSVDNIPTFIQEVFDVCGREPLIDVAIALEKAALEDEYFIQRKLYPNVDFYSGLIYKAMGWLAHWKESLEDKDAKIWRPRQVYVGPSVRSYVPLELRDSDSNISVAKVLHPFSKRTSVATFDDKIESKL</sequence>
<dbReference type="Gene3D" id="1.10.580.10">
    <property type="entry name" value="Citrate Synthase, domain 1"/>
    <property type="match status" value="2"/>
</dbReference>
<dbReference type="Pfam" id="PF00285">
    <property type="entry name" value="Citrate_synt"/>
    <property type="match status" value="1"/>
</dbReference>
<dbReference type="InterPro" id="IPR016142">
    <property type="entry name" value="Citrate_synth-like_lrg_a-sub"/>
</dbReference>
<protein>
    <submittedName>
        <fullName evidence="1">13992_t:CDS:1</fullName>
    </submittedName>
</protein>
<dbReference type="EMBL" id="CAJVPZ010010063">
    <property type="protein sequence ID" value="CAG8615846.1"/>
    <property type="molecule type" value="Genomic_DNA"/>
</dbReference>
<organism evidence="1 2">
    <name type="scientific">Racocetra fulgida</name>
    <dbReference type="NCBI Taxonomy" id="60492"/>
    <lineage>
        <taxon>Eukaryota</taxon>
        <taxon>Fungi</taxon>
        <taxon>Fungi incertae sedis</taxon>
        <taxon>Mucoromycota</taxon>
        <taxon>Glomeromycotina</taxon>
        <taxon>Glomeromycetes</taxon>
        <taxon>Diversisporales</taxon>
        <taxon>Gigasporaceae</taxon>
        <taxon>Racocetra</taxon>
    </lineage>
</organism>
<reference evidence="1" key="1">
    <citation type="submission" date="2021-06" db="EMBL/GenBank/DDBJ databases">
        <authorList>
            <person name="Kallberg Y."/>
            <person name="Tangrot J."/>
            <person name="Rosling A."/>
        </authorList>
    </citation>
    <scope>NUCLEOTIDE SEQUENCE</scope>
    <source>
        <strain evidence="1">IN212</strain>
    </source>
</reference>
<gene>
    <name evidence="1" type="ORF">RFULGI_LOCUS7165</name>
</gene>
<dbReference type="Gene3D" id="1.10.230.10">
    <property type="entry name" value="Cytochrome P450-Terp, domain 2"/>
    <property type="match status" value="1"/>
</dbReference>
<dbReference type="OrthoDB" id="435022at2759"/>
<comment type="caution">
    <text evidence="1">The sequence shown here is derived from an EMBL/GenBank/DDBJ whole genome shotgun (WGS) entry which is preliminary data.</text>
</comment>
<dbReference type="PANTHER" id="PTHR42871">
    <property type="entry name" value="CITRATE SYNTHASE"/>
    <property type="match status" value="1"/>
</dbReference>
<evidence type="ECO:0000313" key="1">
    <source>
        <dbReference type="EMBL" id="CAG8615846.1"/>
    </source>
</evidence>
<accession>A0A9N9CYI3</accession>
<dbReference type="SUPFAM" id="SSF48256">
    <property type="entry name" value="Citrate synthase"/>
    <property type="match status" value="1"/>
</dbReference>
<proteinExistence type="predicted"/>
<dbReference type="AlphaFoldDB" id="A0A9N9CYI3"/>
<dbReference type="InterPro" id="IPR016143">
    <property type="entry name" value="Citrate_synth-like_sm_a-sub"/>
</dbReference>
<dbReference type="GO" id="GO:0046912">
    <property type="term" value="F:acyltransferase activity, acyl groups converted into alkyl on transfer"/>
    <property type="evidence" value="ECO:0007669"/>
    <property type="project" value="InterPro"/>
</dbReference>
<dbReference type="Proteomes" id="UP000789396">
    <property type="component" value="Unassembled WGS sequence"/>
</dbReference>
<evidence type="ECO:0000313" key="2">
    <source>
        <dbReference type="Proteomes" id="UP000789396"/>
    </source>
</evidence>